<protein>
    <submittedName>
        <fullName evidence="11">mRNA-decapping enzyme subunit 2</fullName>
    </submittedName>
</protein>
<dbReference type="Pfam" id="PF00293">
    <property type="entry name" value="NUDIX"/>
    <property type="match status" value="1"/>
</dbReference>
<dbReference type="Gene3D" id="3.90.79.10">
    <property type="entry name" value="Nucleoside Triphosphate Pyrophosphohydrolase"/>
    <property type="match status" value="1"/>
</dbReference>
<gene>
    <name evidence="11" type="primary">DCP2</name>
    <name evidence="11" type="ORF">G3M48_010089</name>
</gene>
<comment type="similarity">
    <text evidence="3">Belongs to the Nudix hydrolase family. DCP2 subfamily.</text>
</comment>
<accession>A0AAW0RI32</accession>
<evidence type="ECO:0000256" key="6">
    <source>
        <dbReference type="ARBA" id="ARBA00022801"/>
    </source>
</evidence>
<comment type="caution">
    <text evidence="11">The sequence shown here is derived from an EMBL/GenBank/DDBJ whole genome shotgun (WGS) entry which is preliminary data.</text>
</comment>
<evidence type="ECO:0000259" key="10">
    <source>
        <dbReference type="PROSITE" id="PS51462"/>
    </source>
</evidence>
<feature type="compositionally biased region" description="Polar residues" evidence="9">
    <location>
        <begin position="740"/>
        <end position="764"/>
    </location>
</feature>
<feature type="domain" description="Nudix hydrolase" evidence="10">
    <location>
        <begin position="105"/>
        <end position="243"/>
    </location>
</feature>
<dbReference type="FunFam" id="1.10.10.1050:FF:000003">
    <property type="entry name" value="Decapping enzyme Dcp2, putative"/>
    <property type="match status" value="1"/>
</dbReference>
<dbReference type="GO" id="GO:0030145">
    <property type="term" value="F:manganese ion binding"/>
    <property type="evidence" value="ECO:0007669"/>
    <property type="project" value="InterPro"/>
</dbReference>
<feature type="compositionally biased region" description="Polar residues" evidence="9">
    <location>
        <begin position="875"/>
        <end position="889"/>
    </location>
</feature>
<dbReference type="PROSITE" id="PS00893">
    <property type="entry name" value="NUDIX_BOX"/>
    <property type="match status" value="1"/>
</dbReference>
<proteinExistence type="inferred from homology"/>
<feature type="region of interest" description="Disordered" evidence="9">
    <location>
        <begin position="584"/>
        <end position="897"/>
    </location>
</feature>
<keyword evidence="5" id="KW-0479">Metal-binding</keyword>
<keyword evidence="6" id="KW-0378">Hydrolase</keyword>
<dbReference type="SMART" id="SM01125">
    <property type="entry name" value="DCP2"/>
    <property type="match status" value="1"/>
</dbReference>
<name>A0AAW0RI32_9HYPO</name>
<dbReference type="PANTHER" id="PTHR23114:SF17">
    <property type="entry name" value="M7GPPPN-MRNA HYDROLASE"/>
    <property type="match status" value="1"/>
</dbReference>
<feature type="region of interest" description="Disordered" evidence="9">
    <location>
        <begin position="525"/>
        <end position="570"/>
    </location>
</feature>
<keyword evidence="4" id="KW-0963">Cytoplasm</keyword>
<evidence type="ECO:0000256" key="9">
    <source>
        <dbReference type="SAM" id="MobiDB-lite"/>
    </source>
</evidence>
<feature type="compositionally biased region" description="Low complexity" evidence="9">
    <location>
        <begin position="787"/>
        <end position="800"/>
    </location>
</feature>
<feature type="compositionally biased region" description="Low complexity" evidence="9">
    <location>
        <begin position="670"/>
        <end position="685"/>
    </location>
</feature>
<feature type="region of interest" description="Disordered" evidence="9">
    <location>
        <begin position="277"/>
        <end position="298"/>
    </location>
</feature>
<dbReference type="PANTHER" id="PTHR23114">
    <property type="entry name" value="M7GPPPN-MRNA HYDROLASE"/>
    <property type="match status" value="1"/>
</dbReference>
<comment type="subcellular location">
    <subcellularLocation>
        <location evidence="2">Cytoplasm</location>
    </subcellularLocation>
</comment>
<feature type="compositionally biased region" description="Low complexity" evidence="9">
    <location>
        <begin position="555"/>
        <end position="570"/>
    </location>
</feature>
<dbReference type="SUPFAM" id="SSF55811">
    <property type="entry name" value="Nudix"/>
    <property type="match status" value="1"/>
</dbReference>
<evidence type="ECO:0000256" key="4">
    <source>
        <dbReference type="ARBA" id="ARBA00022490"/>
    </source>
</evidence>
<feature type="compositionally biased region" description="Low complexity" evidence="9">
    <location>
        <begin position="527"/>
        <end position="536"/>
    </location>
</feature>
<feature type="compositionally biased region" description="Pro residues" evidence="9">
    <location>
        <begin position="590"/>
        <end position="612"/>
    </location>
</feature>
<feature type="region of interest" description="Disordered" evidence="9">
    <location>
        <begin position="401"/>
        <end position="457"/>
    </location>
</feature>
<feature type="compositionally biased region" description="Pro residues" evidence="9">
    <location>
        <begin position="537"/>
        <end position="554"/>
    </location>
</feature>
<dbReference type="InterPro" id="IPR036189">
    <property type="entry name" value="DCP2_BoxA_sf"/>
</dbReference>
<dbReference type="GO" id="GO:0000932">
    <property type="term" value="C:P-body"/>
    <property type="evidence" value="ECO:0007669"/>
    <property type="project" value="TreeGrafter"/>
</dbReference>
<dbReference type="GO" id="GO:0003723">
    <property type="term" value="F:RNA binding"/>
    <property type="evidence" value="ECO:0007669"/>
    <property type="project" value="UniProtKB-KW"/>
</dbReference>
<feature type="compositionally biased region" description="Pro residues" evidence="9">
    <location>
        <begin position="723"/>
        <end position="733"/>
    </location>
</feature>
<keyword evidence="8" id="KW-0464">Manganese</keyword>
<evidence type="ECO:0000256" key="7">
    <source>
        <dbReference type="ARBA" id="ARBA00022884"/>
    </source>
</evidence>
<dbReference type="AlphaFoldDB" id="A0AAW0RI32"/>
<dbReference type="GO" id="GO:0000184">
    <property type="term" value="P:nuclear-transcribed mRNA catabolic process, nonsense-mediated decay"/>
    <property type="evidence" value="ECO:0007669"/>
    <property type="project" value="InterPro"/>
</dbReference>
<feature type="compositionally biased region" description="Low complexity" evidence="9">
    <location>
        <begin position="861"/>
        <end position="871"/>
    </location>
</feature>
<dbReference type="GO" id="GO:0000290">
    <property type="term" value="P:deadenylation-dependent decapping of nuclear-transcribed mRNA"/>
    <property type="evidence" value="ECO:0007669"/>
    <property type="project" value="InterPro"/>
</dbReference>
<dbReference type="InterPro" id="IPR007722">
    <property type="entry name" value="DCP2_BoxA"/>
</dbReference>
<dbReference type="EMBL" id="JAAHCF010000880">
    <property type="protein sequence ID" value="KAK8141678.1"/>
    <property type="molecule type" value="Genomic_DNA"/>
</dbReference>
<keyword evidence="12" id="KW-1185">Reference proteome</keyword>
<feature type="compositionally biased region" description="Low complexity" evidence="9">
    <location>
        <begin position="486"/>
        <end position="507"/>
    </location>
</feature>
<dbReference type="InterPro" id="IPR020084">
    <property type="entry name" value="NUDIX_hydrolase_CS"/>
</dbReference>
<dbReference type="InterPro" id="IPR044099">
    <property type="entry name" value="Dcp2_NUDIX"/>
</dbReference>
<dbReference type="InterPro" id="IPR015797">
    <property type="entry name" value="NUDIX_hydrolase-like_dom_sf"/>
</dbReference>
<feature type="compositionally biased region" description="Low complexity" evidence="9">
    <location>
        <begin position="633"/>
        <end position="647"/>
    </location>
</feature>
<feature type="compositionally biased region" description="Low complexity" evidence="9">
    <location>
        <begin position="812"/>
        <end position="822"/>
    </location>
</feature>
<evidence type="ECO:0000256" key="8">
    <source>
        <dbReference type="ARBA" id="ARBA00023211"/>
    </source>
</evidence>
<evidence type="ECO:0000256" key="1">
    <source>
        <dbReference type="ARBA" id="ARBA00001936"/>
    </source>
</evidence>
<dbReference type="PROSITE" id="PS51462">
    <property type="entry name" value="NUDIX"/>
    <property type="match status" value="1"/>
</dbReference>
<evidence type="ECO:0000313" key="11">
    <source>
        <dbReference type="EMBL" id="KAK8141678.1"/>
    </source>
</evidence>
<dbReference type="SUPFAM" id="SSF140586">
    <property type="entry name" value="Dcp2 domain-like"/>
    <property type="match status" value="1"/>
</dbReference>
<keyword evidence="7" id="KW-0694">RNA-binding</keyword>
<dbReference type="Gene3D" id="1.10.10.1050">
    <property type="entry name" value="Dcp2, box A domain"/>
    <property type="match status" value="1"/>
</dbReference>
<dbReference type="CDD" id="cd03672">
    <property type="entry name" value="NUDIX_Dcp2p_Nudt20"/>
    <property type="match status" value="1"/>
</dbReference>
<evidence type="ECO:0000313" key="12">
    <source>
        <dbReference type="Proteomes" id="UP001397290"/>
    </source>
</evidence>
<comment type="cofactor">
    <cofactor evidence="1">
        <name>Mn(2+)</name>
        <dbReference type="ChEBI" id="CHEBI:29035"/>
    </cofactor>
</comment>
<dbReference type="GO" id="GO:0140933">
    <property type="term" value="F:5'-(N(7)-methylguanosine 5'-triphospho)-[mRNA] hydrolase activity"/>
    <property type="evidence" value="ECO:0007669"/>
    <property type="project" value="InterPro"/>
</dbReference>
<feature type="compositionally biased region" description="Low complexity" evidence="9">
    <location>
        <begin position="415"/>
        <end position="434"/>
    </location>
</feature>
<feature type="region of interest" description="Disordered" evidence="9">
    <location>
        <begin position="471"/>
        <end position="507"/>
    </location>
</feature>
<evidence type="ECO:0000256" key="3">
    <source>
        <dbReference type="ARBA" id="ARBA00005279"/>
    </source>
</evidence>
<dbReference type="InterPro" id="IPR000086">
    <property type="entry name" value="NUDIX_hydrolase_dom"/>
</dbReference>
<evidence type="ECO:0000256" key="5">
    <source>
        <dbReference type="ARBA" id="ARBA00022723"/>
    </source>
</evidence>
<organism evidence="11 12">
    <name type="scientific">Beauveria asiatica</name>
    <dbReference type="NCBI Taxonomy" id="1069075"/>
    <lineage>
        <taxon>Eukaryota</taxon>
        <taxon>Fungi</taxon>
        <taxon>Dikarya</taxon>
        <taxon>Ascomycota</taxon>
        <taxon>Pezizomycotina</taxon>
        <taxon>Sordariomycetes</taxon>
        <taxon>Hypocreomycetidae</taxon>
        <taxon>Hypocreales</taxon>
        <taxon>Cordycipitaceae</taxon>
        <taxon>Beauveria</taxon>
    </lineage>
</organism>
<evidence type="ECO:0000256" key="2">
    <source>
        <dbReference type="ARBA" id="ARBA00004496"/>
    </source>
</evidence>
<dbReference type="FunFam" id="3.90.79.10:FF:000003">
    <property type="entry name" value="M7GpppN-mRNA hydrolase isoform 2"/>
    <property type="match status" value="1"/>
</dbReference>
<reference evidence="11 12" key="1">
    <citation type="submission" date="2020-02" db="EMBL/GenBank/DDBJ databases">
        <title>Comparative genomics of the hypocrealean fungal genus Beauvera.</title>
        <authorList>
            <person name="Showalter D.N."/>
            <person name="Bushley K.E."/>
            <person name="Rehner S.A."/>
        </authorList>
    </citation>
    <scope>NUCLEOTIDE SEQUENCE [LARGE SCALE GENOMIC DNA]</scope>
    <source>
        <strain evidence="11 12">ARSEF4384</strain>
    </source>
</reference>
<dbReference type="Proteomes" id="UP001397290">
    <property type="component" value="Unassembled WGS sequence"/>
</dbReference>
<sequence>MPHLQPPYPTMSGPPMQLEDWLDDLCVRFIINLPQEDLSSVERICFQVEEAQWFYEDFIRPLDPSLPSMTLRTFCLRIFQHCPLLASFSVENHLAAFEVFLQYKTRIPVRGAILLNHDMDSVVLVKGWKKGANWSFPRGKINKDEDDLDCAVREVYEETGMDLRAHGLVPTTGKPKYIEINMREQQLRLYVFRDVPMDYNFQPQTRKEISKIQWYKLSELPTFRKKNSQNQNEPAVGANKFYMVAPFLVPLKKWVTAQKRLEEKRTANVQYPSAQAQLSIDEGHTEEETYTTDQGASYLQQPTSVASLDGATKELHRLLKMQPPTQGLQPAMGLEDKGTALLSILQSNEPSGPSEPLQQAVQIPHTPQDHTIINPTQPQNPHHHNDQHQSMPAFITLYQQPPPPFPLPHATGHVPPLQHYQQQQQYPGRPLPHGHAGGAHHQPQKSIPLVHPQPLPPQVQRAMFNSSAFQEAAAKGTTGMSHSSYQQWQQPSAAQNNAPPQQQQRVPPMQLTGQSMALLNAFKREPSGSQQSLQQPPQQPPQQPLQQPQRPPAQLPIQRHIEQQQQQQQQQVQVVETLSMATVGSAGQNLPPPPPYTQYPAQQPPQQQPPPAQAAIITQAVPPPNLFHPRMAPPQHSQQQQQQQPSVRIPPPAADPHRNALLGMFKKAGPQSPVASSAQQQQQQQPPSPLGFIPELSSPAQRKPSSETAAAPVEIGIGNLSIQPPPPPPPPPAAAGNSGGSSSHAQVPSQPSPTQHQQRSSNPATAGAPYGRVTSPYGPYGAQNHQPQQPSPLAQPSAPSGPGPGAEQKRQLLSLFGSNSSGLGDGTKPVVPPQKQARSPLGGAIHEMGNGSREPRELSRSRVASLASSGVLGEANSSSVSRRGSQTPISPADESFLLGYLQSVTNTASR</sequence>
<dbReference type="Pfam" id="PF05026">
    <property type="entry name" value="DCP2"/>
    <property type="match status" value="1"/>
</dbReference>